<accession>A0A0F9D8T7</accession>
<dbReference type="AlphaFoldDB" id="A0A0F9D8T7"/>
<dbReference type="EMBL" id="LAZR01029966">
    <property type="protein sequence ID" value="KKL58009.1"/>
    <property type="molecule type" value="Genomic_DNA"/>
</dbReference>
<sequence length="142" mass="16037">MVHSLAKIDTQVLIIIVIMNSNNDYSCSLTVNLFPHQYVSVEEMQAHESNYILQVDDTRIIRRVNILGDMTGMGKTLSILTLISNTLHETRCFYPERHEDHRYLQLVEQGEDLQIPGREPVLLTVGSYPYALGVGAHGLVCP</sequence>
<comment type="caution">
    <text evidence="1">The sequence shown here is derived from an EMBL/GenBank/DDBJ whole genome shotgun (WGS) entry which is preliminary data.</text>
</comment>
<evidence type="ECO:0000313" key="1">
    <source>
        <dbReference type="EMBL" id="KKL58009.1"/>
    </source>
</evidence>
<gene>
    <name evidence="1" type="ORF">LCGC14_2229670</name>
</gene>
<organism evidence="1">
    <name type="scientific">marine sediment metagenome</name>
    <dbReference type="NCBI Taxonomy" id="412755"/>
    <lineage>
        <taxon>unclassified sequences</taxon>
        <taxon>metagenomes</taxon>
        <taxon>ecological metagenomes</taxon>
    </lineage>
</organism>
<protein>
    <submittedName>
        <fullName evidence="1">Uncharacterized protein</fullName>
    </submittedName>
</protein>
<reference evidence="1" key="1">
    <citation type="journal article" date="2015" name="Nature">
        <title>Complex archaea that bridge the gap between prokaryotes and eukaryotes.</title>
        <authorList>
            <person name="Spang A."/>
            <person name="Saw J.H."/>
            <person name="Jorgensen S.L."/>
            <person name="Zaremba-Niedzwiedzka K."/>
            <person name="Martijn J."/>
            <person name="Lind A.E."/>
            <person name="van Eijk R."/>
            <person name="Schleper C."/>
            <person name="Guy L."/>
            <person name="Ettema T.J."/>
        </authorList>
    </citation>
    <scope>NUCLEOTIDE SEQUENCE</scope>
</reference>
<name>A0A0F9D8T7_9ZZZZ</name>
<proteinExistence type="predicted"/>